<feature type="signal peptide" evidence="1">
    <location>
        <begin position="1"/>
        <end position="26"/>
    </location>
</feature>
<evidence type="ECO:0000313" key="3">
    <source>
        <dbReference type="Proteomes" id="UP001492380"/>
    </source>
</evidence>
<feature type="chain" id="PRO_5045519934" evidence="1">
    <location>
        <begin position="27"/>
        <end position="117"/>
    </location>
</feature>
<protein>
    <submittedName>
        <fullName evidence="2">Uncharacterized protein</fullName>
    </submittedName>
</protein>
<proteinExistence type="predicted"/>
<evidence type="ECO:0000256" key="1">
    <source>
        <dbReference type="SAM" id="SignalP"/>
    </source>
</evidence>
<comment type="caution">
    <text evidence="2">The sequence shown here is derived from an EMBL/GenBank/DDBJ whole genome shotgun (WGS) entry which is preliminary data.</text>
</comment>
<evidence type="ECO:0000313" key="2">
    <source>
        <dbReference type="EMBL" id="KAK8232318.1"/>
    </source>
</evidence>
<keyword evidence="1" id="KW-0732">Signal</keyword>
<keyword evidence="3" id="KW-1185">Reference proteome</keyword>
<reference evidence="2 3" key="1">
    <citation type="submission" date="2024-04" db="EMBL/GenBank/DDBJ databases">
        <title>Phyllosticta paracitricarpa is synonymous to the EU quarantine fungus P. citricarpa based on phylogenomic analyses.</title>
        <authorList>
            <consortium name="Lawrence Berkeley National Laboratory"/>
            <person name="Van Ingen-Buijs V.A."/>
            <person name="Van Westerhoven A.C."/>
            <person name="Haridas S."/>
            <person name="Skiadas P."/>
            <person name="Martin F."/>
            <person name="Groenewald J.Z."/>
            <person name="Crous P.W."/>
            <person name="Seidl M.F."/>
        </authorList>
    </citation>
    <scope>NUCLEOTIDE SEQUENCE [LARGE SCALE GENOMIC DNA]</scope>
    <source>
        <strain evidence="2 3">CBS 123374</strain>
    </source>
</reference>
<gene>
    <name evidence="2" type="ORF">HDK90DRAFT_467498</name>
</gene>
<name>A0ABR1YKU5_9PEZI</name>
<dbReference type="Proteomes" id="UP001492380">
    <property type="component" value="Unassembled WGS sequence"/>
</dbReference>
<accession>A0ABR1YKU5</accession>
<organism evidence="2 3">
    <name type="scientific">Phyllosticta capitalensis</name>
    <dbReference type="NCBI Taxonomy" id="121624"/>
    <lineage>
        <taxon>Eukaryota</taxon>
        <taxon>Fungi</taxon>
        <taxon>Dikarya</taxon>
        <taxon>Ascomycota</taxon>
        <taxon>Pezizomycotina</taxon>
        <taxon>Dothideomycetes</taxon>
        <taxon>Dothideomycetes incertae sedis</taxon>
        <taxon>Botryosphaeriales</taxon>
        <taxon>Phyllostictaceae</taxon>
        <taxon>Phyllosticta</taxon>
    </lineage>
</organism>
<dbReference type="EMBL" id="JBBWRZ010000007">
    <property type="protein sequence ID" value="KAK8232318.1"/>
    <property type="molecule type" value="Genomic_DNA"/>
</dbReference>
<sequence>MLPERLLAHHFAGWLLLRAVVELCSNRESRTGVKEFARAASRWTAASSADDPVSIPEGRLAFLFSAAALLVNRRIGRHPFRVRGASQEFRWWTACLVLAAGSLCMPQCVEQSDDLCV</sequence>